<dbReference type="Pfam" id="PF00072">
    <property type="entry name" value="Response_reg"/>
    <property type="match status" value="1"/>
</dbReference>
<feature type="modified residue" description="Phosphohistidine" evidence="10">
    <location>
        <position position="277"/>
    </location>
</feature>
<dbReference type="PROSITE" id="PS50110">
    <property type="entry name" value="RESPONSE_REGULATORY"/>
    <property type="match status" value="1"/>
</dbReference>
<keyword evidence="7" id="KW-1133">Transmembrane helix</keyword>
<dbReference type="PANTHER" id="PTHR45339:SF1">
    <property type="entry name" value="HYBRID SIGNAL TRANSDUCTION HISTIDINE KINASE J"/>
    <property type="match status" value="1"/>
</dbReference>
<dbReference type="CDD" id="cd17546">
    <property type="entry name" value="REC_hyHK_CKI1_RcsC-like"/>
    <property type="match status" value="1"/>
</dbReference>
<keyword evidence="9" id="KW-0472">Membrane</keyword>
<evidence type="ECO:0000259" key="13">
    <source>
        <dbReference type="PROSITE" id="PS50894"/>
    </source>
</evidence>
<evidence type="ECO:0000256" key="10">
    <source>
        <dbReference type="PROSITE-ProRule" id="PRU00110"/>
    </source>
</evidence>
<accession>A0ABS8TRF8</accession>
<organism evidence="14 15">
    <name type="scientific">Xylella taiwanensis</name>
    <dbReference type="NCBI Taxonomy" id="1444770"/>
    <lineage>
        <taxon>Bacteria</taxon>
        <taxon>Pseudomonadati</taxon>
        <taxon>Pseudomonadota</taxon>
        <taxon>Gammaproteobacteria</taxon>
        <taxon>Lysobacterales</taxon>
        <taxon>Lysobacteraceae</taxon>
        <taxon>Xylella</taxon>
    </lineage>
</organism>
<feature type="domain" description="HPt" evidence="13">
    <location>
        <begin position="238"/>
        <end position="279"/>
    </location>
</feature>
<dbReference type="InterPro" id="IPR036641">
    <property type="entry name" value="HPT_dom_sf"/>
</dbReference>
<proteinExistence type="predicted"/>
<evidence type="ECO:0000256" key="7">
    <source>
        <dbReference type="ARBA" id="ARBA00022989"/>
    </source>
</evidence>
<evidence type="ECO:0000313" key="15">
    <source>
        <dbReference type="Proteomes" id="UP001430701"/>
    </source>
</evidence>
<evidence type="ECO:0000256" key="2">
    <source>
        <dbReference type="ARBA" id="ARBA00022475"/>
    </source>
</evidence>
<evidence type="ECO:0000256" key="5">
    <source>
        <dbReference type="ARBA" id="ARBA00022741"/>
    </source>
</evidence>
<evidence type="ECO:0000256" key="3">
    <source>
        <dbReference type="ARBA" id="ARBA00022553"/>
    </source>
</evidence>
<dbReference type="InterPro" id="IPR011006">
    <property type="entry name" value="CheY-like_superfamily"/>
</dbReference>
<keyword evidence="5" id="KW-0547">Nucleotide-binding</keyword>
<dbReference type="PROSITE" id="PS50894">
    <property type="entry name" value="HPT"/>
    <property type="match status" value="1"/>
</dbReference>
<name>A0ABS8TRF8_9GAMM</name>
<keyword evidence="15" id="KW-1185">Reference proteome</keyword>
<dbReference type="SMART" id="SM00448">
    <property type="entry name" value="REC"/>
    <property type="match status" value="1"/>
</dbReference>
<keyword evidence="4" id="KW-0812">Transmembrane</keyword>
<keyword evidence="2" id="KW-1003">Cell membrane</keyword>
<evidence type="ECO:0000256" key="8">
    <source>
        <dbReference type="ARBA" id="ARBA00023012"/>
    </source>
</evidence>
<dbReference type="Gene3D" id="1.20.120.160">
    <property type="entry name" value="HPT domain"/>
    <property type="match status" value="1"/>
</dbReference>
<comment type="caution">
    <text evidence="14">The sequence shown here is derived from an EMBL/GenBank/DDBJ whole genome shotgun (WGS) entry which is preliminary data.</text>
</comment>
<feature type="domain" description="Response regulatory" evidence="12">
    <location>
        <begin position="51"/>
        <end position="169"/>
    </location>
</feature>
<comment type="subcellular location">
    <subcellularLocation>
        <location evidence="1">Cell membrane</location>
        <topology evidence="1">Multi-pass membrane protein</topology>
    </subcellularLocation>
</comment>
<keyword evidence="8" id="KW-0902">Two-component regulatory system</keyword>
<keyword evidence="6" id="KW-0067">ATP-binding</keyword>
<dbReference type="Proteomes" id="UP001430701">
    <property type="component" value="Unassembled WGS sequence"/>
</dbReference>
<evidence type="ECO:0000256" key="6">
    <source>
        <dbReference type="ARBA" id="ARBA00022840"/>
    </source>
</evidence>
<reference evidence="14" key="1">
    <citation type="submission" date="2021-11" db="EMBL/GenBank/DDBJ databases">
        <title>Genome sequence of Xylella taiwanensis PLS432.</title>
        <authorList>
            <person name="Weng L.-W."/>
            <person name="Su C.-C."/>
            <person name="Tsai C.-W."/>
            <person name="Kuo C.-H."/>
        </authorList>
    </citation>
    <scope>NUCLEOTIDE SEQUENCE</scope>
    <source>
        <strain evidence="14">PLS432</strain>
    </source>
</reference>
<evidence type="ECO:0000313" key="14">
    <source>
        <dbReference type="EMBL" id="MCD8472507.1"/>
    </source>
</evidence>
<dbReference type="InterPro" id="IPR008207">
    <property type="entry name" value="Sig_transdc_His_kin_Hpt_dom"/>
</dbReference>
<dbReference type="EMBL" id="JAJPPU010000001">
    <property type="protein sequence ID" value="MCD8472507.1"/>
    <property type="molecule type" value="Genomic_DNA"/>
</dbReference>
<keyword evidence="3 11" id="KW-0597">Phosphoprotein</keyword>
<dbReference type="Gene3D" id="3.40.50.2300">
    <property type="match status" value="1"/>
</dbReference>
<protein>
    <submittedName>
        <fullName evidence="14">Response regulator</fullName>
    </submittedName>
</protein>
<sequence>MSEELLSHSEQVSRLAPDVALLAALSPDERAQPDTTIANDISVPLKRREARILLVEDNPVNLAVAQKILIMLGYQPDSAVHGKAALQSMQHIHYDLVFMDCQMPVLDGYAATRCWRDQENPQGPRLPIVAMTAKAMTGDRERCLEAGMDEYLSKPISHKEIEACLHRWLSPAPITLRTLTPGTEVLSSSAIKGVSPIVEPKSATASVMQTVTAPDKDHTTTDLSVLDHELLAELKKIAGKDMDHIIYLFLKDAPKLITQLQESATRHETNLLSQAAHTH</sequence>
<evidence type="ECO:0000256" key="9">
    <source>
        <dbReference type="ARBA" id="ARBA00023136"/>
    </source>
</evidence>
<feature type="modified residue" description="4-aspartylphosphate" evidence="11">
    <location>
        <position position="100"/>
    </location>
</feature>
<dbReference type="SUPFAM" id="SSF52172">
    <property type="entry name" value="CheY-like"/>
    <property type="match status" value="1"/>
</dbReference>
<evidence type="ECO:0000256" key="4">
    <source>
        <dbReference type="ARBA" id="ARBA00022692"/>
    </source>
</evidence>
<gene>
    <name evidence="14" type="ORF">LPH55_03210</name>
</gene>
<evidence type="ECO:0000256" key="11">
    <source>
        <dbReference type="PROSITE-ProRule" id="PRU00169"/>
    </source>
</evidence>
<dbReference type="SUPFAM" id="SSF47226">
    <property type="entry name" value="Histidine-containing phosphotransfer domain, HPT domain"/>
    <property type="match status" value="1"/>
</dbReference>
<evidence type="ECO:0000259" key="12">
    <source>
        <dbReference type="PROSITE" id="PS50110"/>
    </source>
</evidence>
<dbReference type="PANTHER" id="PTHR45339">
    <property type="entry name" value="HYBRID SIGNAL TRANSDUCTION HISTIDINE KINASE J"/>
    <property type="match status" value="1"/>
</dbReference>
<evidence type="ECO:0000256" key="1">
    <source>
        <dbReference type="ARBA" id="ARBA00004651"/>
    </source>
</evidence>
<dbReference type="InterPro" id="IPR001789">
    <property type="entry name" value="Sig_transdc_resp-reg_receiver"/>
</dbReference>